<organism evidence="2 3">
    <name type="scientific">Domibacillus epiphyticus</name>
    <dbReference type="NCBI Taxonomy" id="1714355"/>
    <lineage>
        <taxon>Bacteria</taxon>
        <taxon>Bacillati</taxon>
        <taxon>Bacillota</taxon>
        <taxon>Bacilli</taxon>
        <taxon>Bacillales</taxon>
        <taxon>Bacillaceae</taxon>
        <taxon>Domibacillus</taxon>
    </lineage>
</organism>
<feature type="chain" id="PRO_5038858792" evidence="1">
    <location>
        <begin position="20"/>
        <end position="108"/>
    </location>
</feature>
<feature type="signal peptide" evidence="1">
    <location>
        <begin position="1"/>
        <end position="19"/>
    </location>
</feature>
<accession>A0A1V2A8U0</accession>
<dbReference type="OrthoDB" id="2989832at2"/>
<reference evidence="2 3" key="1">
    <citation type="submission" date="2016-12" db="EMBL/GenBank/DDBJ databases">
        <title>Domibacillus sp. SAB 38T whole genome sequencing.</title>
        <authorList>
            <person name="Verma A."/>
            <person name="Ojha A.K."/>
            <person name="Krishnamurthi S."/>
        </authorList>
    </citation>
    <scope>NUCLEOTIDE SEQUENCE [LARGE SCALE GENOMIC DNA]</scope>
    <source>
        <strain evidence="2 3">SAB 38</strain>
    </source>
</reference>
<dbReference type="AlphaFoldDB" id="A0A1V2A8U0"/>
<dbReference type="EMBL" id="MSFI01000009">
    <property type="protein sequence ID" value="OMP67425.1"/>
    <property type="molecule type" value="Genomic_DNA"/>
</dbReference>
<proteinExistence type="predicted"/>
<gene>
    <name evidence="2" type="ORF">BTO28_05615</name>
</gene>
<evidence type="ECO:0000256" key="1">
    <source>
        <dbReference type="SAM" id="SignalP"/>
    </source>
</evidence>
<dbReference type="RefSeq" id="WP_076764556.1">
    <property type="nucleotide sequence ID" value="NZ_MSFI01000009.1"/>
</dbReference>
<keyword evidence="3" id="KW-1185">Reference proteome</keyword>
<protein>
    <submittedName>
        <fullName evidence="2">Peptidase M4</fullName>
    </submittedName>
</protein>
<evidence type="ECO:0000313" key="3">
    <source>
        <dbReference type="Proteomes" id="UP000188613"/>
    </source>
</evidence>
<dbReference type="STRING" id="1714355.BTO28_05615"/>
<comment type="caution">
    <text evidence="2">The sequence shown here is derived from an EMBL/GenBank/DDBJ whole genome shotgun (WGS) entry which is preliminary data.</text>
</comment>
<dbReference type="Proteomes" id="UP000188613">
    <property type="component" value="Unassembled WGS sequence"/>
</dbReference>
<sequence length="108" mass="11781">MKKCDRTAFLIGAAAGAAAAFLIQKQTSESMNVPPEKVLKQIKETFKQNGPVDGSWIQMKPEEYENNGFRVLVYKGGISRPGDTGNEQFEFAADAKTGTLLNVQSVNL</sequence>
<name>A0A1V2A8U0_9BACI</name>
<evidence type="ECO:0000313" key="2">
    <source>
        <dbReference type="EMBL" id="OMP67425.1"/>
    </source>
</evidence>
<keyword evidence="1" id="KW-0732">Signal</keyword>